<organism evidence="3 4">
    <name type="scientific">Chryseobacterium tagetis</name>
    <dbReference type="NCBI Taxonomy" id="2801334"/>
    <lineage>
        <taxon>Bacteria</taxon>
        <taxon>Pseudomonadati</taxon>
        <taxon>Bacteroidota</taxon>
        <taxon>Flavobacteriia</taxon>
        <taxon>Flavobacteriales</taxon>
        <taxon>Weeksellaceae</taxon>
        <taxon>Chryseobacterium group</taxon>
        <taxon>Chryseobacterium</taxon>
    </lineage>
</organism>
<dbReference type="Proteomes" id="UP000618240">
    <property type="component" value="Unassembled WGS sequence"/>
</dbReference>
<keyword evidence="1" id="KW-1133">Transmembrane helix</keyword>
<keyword evidence="4" id="KW-1185">Reference proteome</keyword>
<feature type="transmembrane region" description="Helical" evidence="1">
    <location>
        <begin position="43"/>
        <end position="62"/>
    </location>
</feature>
<evidence type="ECO:0000313" key="4">
    <source>
        <dbReference type="Proteomes" id="UP000618240"/>
    </source>
</evidence>
<accession>A0ABS8A0D9</accession>
<comment type="caution">
    <text evidence="3">The sequence shown here is derived from an EMBL/GenBank/DDBJ whole genome shotgun (WGS) entry which is preliminary data.</text>
</comment>
<protein>
    <submittedName>
        <fullName evidence="3">DUF5808 domain-containing protein</fullName>
    </submittedName>
</protein>
<gene>
    <name evidence="3" type="ORF">JI747_008960</name>
</gene>
<keyword evidence="1" id="KW-0472">Membrane</keyword>
<dbReference type="Pfam" id="PF19124">
    <property type="entry name" value="DUF5808"/>
    <property type="match status" value="1"/>
</dbReference>
<name>A0ABS8A0D9_9FLAO</name>
<sequence length="63" mass="7464">MNNVDKESSHWKFGLFYYNKEDKRIFPPKRFEFGWTVNFANPLSVSVFLLILIIIGLISQLLK</sequence>
<evidence type="ECO:0000256" key="1">
    <source>
        <dbReference type="SAM" id="Phobius"/>
    </source>
</evidence>
<dbReference type="InterPro" id="IPR043831">
    <property type="entry name" value="DUF5808"/>
</dbReference>
<proteinExistence type="predicted"/>
<feature type="domain" description="DUF5808" evidence="2">
    <location>
        <begin position="20"/>
        <end position="44"/>
    </location>
</feature>
<keyword evidence="1" id="KW-0812">Transmembrane</keyword>
<evidence type="ECO:0000313" key="3">
    <source>
        <dbReference type="EMBL" id="MCA6067302.1"/>
    </source>
</evidence>
<evidence type="ECO:0000259" key="2">
    <source>
        <dbReference type="Pfam" id="PF19124"/>
    </source>
</evidence>
<dbReference type="RefSeq" id="WP_225687871.1">
    <property type="nucleotide sequence ID" value="NZ_JAERSE020000002.1"/>
</dbReference>
<reference evidence="3 4" key="1">
    <citation type="submission" date="2021-09" db="EMBL/GenBank/DDBJ databases">
        <title>Genome sequencing and assembly of Chryseobacterium sp. RG1.</title>
        <authorList>
            <person name="Chhetri G."/>
        </authorList>
    </citation>
    <scope>NUCLEOTIDE SEQUENCE [LARGE SCALE GENOMIC DNA]</scope>
    <source>
        <strain evidence="3 4">RG1</strain>
    </source>
</reference>
<dbReference type="EMBL" id="JAERSE020000002">
    <property type="protein sequence ID" value="MCA6067302.1"/>
    <property type="molecule type" value="Genomic_DNA"/>
</dbReference>